<dbReference type="PANTHER" id="PTHR23526:SF1">
    <property type="entry name" value="MAJOR FACILITATOR SUPERFAMILY MFS_1"/>
    <property type="match status" value="1"/>
</dbReference>
<dbReference type="InterPro" id="IPR052528">
    <property type="entry name" value="Sugar_transport-like"/>
</dbReference>
<feature type="transmembrane region" description="Helical" evidence="1">
    <location>
        <begin position="389"/>
        <end position="406"/>
    </location>
</feature>
<feature type="transmembrane region" description="Helical" evidence="1">
    <location>
        <begin position="324"/>
        <end position="341"/>
    </location>
</feature>
<name>A0A2A4ALV8_9CORY</name>
<comment type="caution">
    <text evidence="2">The sequence shown here is derived from an EMBL/GenBank/DDBJ whole genome shotgun (WGS) entry which is preliminary data.</text>
</comment>
<accession>A0A2A4ALV8</accession>
<organism evidence="2 3">
    <name type="scientific">Corynebacterium accolens</name>
    <dbReference type="NCBI Taxonomy" id="38284"/>
    <lineage>
        <taxon>Bacteria</taxon>
        <taxon>Bacillati</taxon>
        <taxon>Actinomycetota</taxon>
        <taxon>Actinomycetes</taxon>
        <taxon>Mycobacteriales</taxon>
        <taxon>Corynebacteriaceae</taxon>
        <taxon>Corynebacterium</taxon>
    </lineage>
</organism>
<dbReference type="Gene3D" id="1.20.1250.20">
    <property type="entry name" value="MFS general substrate transporter like domains"/>
    <property type="match status" value="1"/>
</dbReference>
<feature type="transmembrane region" description="Helical" evidence="1">
    <location>
        <begin position="79"/>
        <end position="98"/>
    </location>
</feature>
<feature type="transmembrane region" description="Helical" evidence="1">
    <location>
        <begin position="144"/>
        <end position="166"/>
    </location>
</feature>
<keyword evidence="1" id="KW-1133">Transmembrane helix</keyword>
<feature type="transmembrane region" description="Helical" evidence="1">
    <location>
        <begin position="263"/>
        <end position="284"/>
    </location>
</feature>
<dbReference type="AlphaFoldDB" id="A0A2A4ALV8"/>
<dbReference type="SUPFAM" id="SSF103473">
    <property type="entry name" value="MFS general substrate transporter"/>
    <property type="match status" value="1"/>
</dbReference>
<dbReference type="InterPro" id="IPR036259">
    <property type="entry name" value="MFS_trans_sf"/>
</dbReference>
<gene>
    <name evidence="2" type="ORF">COM45_04695</name>
</gene>
<feature type="transmembrane region" description="Helical" evidence="1">
    <location>
        <begin position="33"/>
        <end position="52"/>
    </location>
</feature>
<keyword evidence="1" id="KW-0812">Transmembrane</keyword>
<keyword evidence="1" id="KW-0472">Membrane</keyword>
<evidence type="ECO:0000313" key="2">
    <source>
        <dbReference type="EMBL" id="PCC83098.1"/>
    </source>
</evidence>
<feature type="transmembrane region" description="Helical" evidence="1">
    <location>
        <begin position="240"/>
        <end position="257"/>
    </location>
</feature>
<sequence length="414" mass="43398">MPIPDQEARPARLFASSNALQGIGDQLVSGKTVLPWLFAQLGVPHFFTALLVPIRESGSMLPQAALTPWVTSRPTRKKLWVWGSVVQGISALVIAGAAAVFEGWVLGTITIAALAVLSVFRALCSLTGKDVQGRTISKGSRGEVTGLAAQASGAVTLLVGLVLAFLGQLPPLGLAAVLGGGALSWFVAAAIFSSIDEPVPDEAETAAAKKNASEGPHWWSDTWKLYTSDEDFRRFVNVRALLLVTALSTTFIVTLSHQSGTTVLSGLAGFVLASGLANLVGGKFSGIWSDRSSRLVMSWASVAASLTLMLVVACAHWAPTWVCAWALPLGFFLVNLAHTGIRVARKTYIVDMAGGDKRTFYVGAANTMMGAILLVVGAISAVISLAGPTAALLFLAALGFIGAWRARMLREVSA</sequence>
<protein>
    <submittedName>
        <fullName evidence="2">MFS transporter</fullName>
    </submittedName>
</protein>
<feature type="transmembrane region" description="Helical" evidence="1">
    <location>
        <begin position="104"/>
        <end position="123"/>
    </location>
</feature>
<proteinExistence type="predicted"/>
<dbReference type="Proteomes" id="UP000218690">
    <property type="component" value="Unassembled WGS sequence"/>
</dbReference>
<feature type="transmembrane region" description="Helical" evidence="1">
    <location>
        <begin position="296"/>
        <end position="318"/>
    </location>
</feature>
<dbReference type="EMBL" id="NWBP01000016">
    <property type="protein sequence ID" value="PCC83098.1"/>
    <property type="molecule type" value="Genomic_DNA"/>
</dbReference>
<reference evidence="2 3" key="1">
    <citation type="submission" date="2017-09" db="EMBL/GenBank/DDBJ databases">
        <title>Draft Genome Sequence of Corynebacterium accolens AH4003.</title>
        <authorList>
            <person name="Chen Y."/>
            <person name="Oosthuysen W.F."/>
            <person name="Kelley S."/>
            <person name="Horswill A."/>
        </authorList>
    </citation>
    <scope>NUCLEOTIDE SEQUENCE [LARGE SCALE GENOMIC DNA]</scope>
    <source>
        <strain evidence="2 3">AH4003</strain>
    </source>
</reference>
<feature type="transmembrane region" description="Helical" evidence="1">
    <location>
        <begin position="172"/>
        <end position="192"/>
    </location>
</feature>
<feature type="transmembrane region" description="Helical" evidence="1">
    <location>
        <begin position="361"/>
        <end position="383"/>
    </location>
</feature>
<evidence type="ECO:0000313" key="3">
    <source>
        <dbReference type="Proteomes" id="UP000218690"/>
    </source>
</evidence>
<dbReference type="PANTHER" id="PTHR23526">
    <property type="entry name" value="INTEGRAL MEMBRANE TRANSPORT PROTEIN-RELATED"/>
    <property type="match status" value="1"/>
</dbReference>
<evidence type="ECO:0000256" key="1">
    <source>
        <dbReference type="SAM" id="Phobius"/>
    </source>
</evidence>